<dbReference type="InterPro" id="IPR037235">
    <property type="entry name" value="TRCF-like_C_D7"/>
</dbReference>
<dbReference type="PANTHER" id="PTHR47964:SF1">
    <property type="entry name" value="ATP-DEPENDENT DNA HELICASE HOMOLOG RECG, CHLOROPLASTIC"/>
    <property type="match status" value="1"/>
</dbReference>
<dbReference type="GO" id="GO:0016787">
    <property type="term" value="F:hydrolase activity"/>
    <property type="evidence" value="ECO:0007669"/>
    <property type="project" value="UniProtKB-KW"/>
</dbReference>
<dbReference type="InterPro" id="IPR041471">
    <property type="entry name" value="UvrB_inter"/>
</dbReference>
<dbReference type="InterPro" id="IPR011545">
    <property type="entry name" value="DEAD/DEAH_box_helicase_dom"/>
</dbReference>
<dbReference type="SUPFAM" id="SSF52540">
    <property type="entry name" value="P-loop containing nucleoside triphosphate hydrolases"/>
    <property type="match status" value="3"/>
</dbReference>
<dbReference type="InterPro" id="IPR001650">
    <property type="entry name" value="Helicase_C-like"/>
</dbReference>
<evidence type="ECO:0000256" key="8">
    <source>
        <dbReference type="ARBA" id="ARBA00023125"/>
    </source>
</evidence>
<keyword evidence="2 13" id="KW-0963">Cytoplasm</keyword>
<dbReference type="InterPro" id="IPR027417">
    <property type="entry name" value="P-loop_NTPase"/>
</dbReference>
<evidence type="ECO:0000256" key="10">
    <source>
        <dbReference type="ARBA" id="ARBA00061104"/>
    </source>
</evidence>
<dbReference type="PANTHER" id="PTHR47964">
    <property type="entry name" value="ATP-DEPENDENT DNA HELICASE HOMOLOG RECG, CHLOROPLASTIC"/>
    <property type="match status" value="1"/>
</dbReference>
<dbReference type="InterPro" id="IPR047112">
    <property type="entry name" value="RecG/Mfd"/>
</dbReference>
<comment type="function">
    <text evidence="13">Couples transcription and DNA repair by recognizing RNA polymerase (RNAP) stalled at DNA lesions. Mediates ATP-dependent release of RNAP and its truncated transcript from the DNA, and recruitment of nucleotide excision repair machinery to the damaged site.</text>
</comment>
<dbReference type="InterPro" id="IPR004576">
    <property type="entry name" value="Mfd"/>
</dbReference>
<dbReference type="Pfam" id="PF17757">
    <property type="entry name" value="UvrB_inter"/>
    <property type="match status" value="1"/>
</dbReference>
<dbReference type="EMBL" id="DSMG01000125">
    <property type="protein sequence ID" value="HDX32343.1"/>
    <property type="molecule type" value="Genomic_DNA"/>
</dbReference>
<feature type="region of interest" description="Disordered" evidence="14">
    <location>
        <begin position="1062"/>
        <end position="1093"/>
    </location>
</feature>
<evidence type="ECO:0000256" key="12">
    <source>
        <dbReference type="ARBA" id="ARBA00070128"/>
    </source>
</evidence>
<dbReference type="InterPro" id="IPR003711">
    <property type="entry name" value="CarD-like/TRCF_RID"/>
</dbReference>
<dbReference type="GO" id="GO:0000716">
    <property type="term" value="P:transcription-coupled nucleotide-excision repair, DNA damage recognition"/>
    <property type="evidence" value="ECO:0007669"/>
    <property type="project" value="UniProtKB-UniRule"/>
</dbReference>
<evidence type="ECO:0000256" key="5">
    <source>
        <dbReference type="ARBA" id="ARBA00022801"/>
    </source>
</evidence>
<feature type="domain" description="Helicase C-terminal" evidence="16">
    <location>
        <begin position="853"/>
        <end position="1008"/>
    </location>
</feature>
<evidence type="ECO:0000313" key="17">
    <source>
        <dbReference type="EMBL" id="HDX32343.1"/>
    </source>
</evidence>
<dbReference type="SMART" id="SM01058">
    <property type="entry name" value="CarD_TRCF"/>
    <property type="match status" value="1"/>
</dbReference>
<proteinExistence type="inferred from homology"/>
<keyword evidence="7 13" id="KW-0067">ATP-binding</keyword>
<dbReference type="InterPro" id="IPR036101">
    <property type="entry name" value="CarD-like/TRCF_RID_sf"/>
</dbReference>
<evidence type="ECO:0000256" key="2">
    <source>
        <dbReference type="ARBA" id="ARBA00022490"/>
    </source>
</evidence>
<dbReference type="SMART" id="SM00487">
    <property type="entry name" value="DEXDc"/>
    <property type="match status" value="1"/>
</dbReference>
<dbReference type="EC" id="3.6.4.-" evidence="13"/>
<sequence length="1266" mass="141422">MTTSMLLSGLLELLPRLPAFRAWLQTLTTPPAEPTPQAVLAAARPFLVAGARMHLAAPLVFITARSEMAQQIYDQLEIWLPPVDKGGPPIYLFAEPDALPYERIHWSSATRQRRLTALAALQSRSGPPPVIVASARALSQKTLPARELRLALRTIKVGAALRLDQMTSAWVQTGYSPVEIVEEPGTFARRGGIVDIWPPNLSTPVRIDLFGDEVESLRLFDPATQRTIRNVESVEIGPGSEALSKYGPLVLERLGVREGDLREPENLGLGQEASPLLDPGLLLAIREEIRLEVEHLANSRSFHGIEWYLPYFYSPAVSLLEHLPPDALLIVDDALDLIATLRELDAQAESLHAELVQAGEAPRAFARSTFTAEEIKAKLIERKPALLGYGDLYGKTASANTPLARAFAPAPRFGGKVKEIATDLVKLHNAGHAVVLTTRQAARISQVIEEVHLSGRVQQEVNRAPSPRSTILVQGILGEGFVMKGIETGEESPLSFNLHLLTDTELFGWSKPQARARPKPHSKVAPELFFADVKPGDYVVHIEHGIGRFEGLTRMTIGGVEREYLLVTYAREDKLYVPVHQADRLSRYIGASDAPPVINRLGTADWQIVKERARRAVAEIADDLLKLYAERELVIRDPYSPDSPWQEEMEAAFPYQETEDQLMAVEAVKRDMESERPMDRLICGDVGYGKTEVAIRAAFKAINDGKQVAFLAPTTVLAQQHYRTISNRLARFPVRVEMLSRFRTPAQQQKVLEGLRTGAVDIVVGTHRLLSQDVEFKDLGLLIIDEEQRFGVAQKEQIKQLRTQIDVLTLSATPIPRTLHMSLSGIRDMSTINTPPKERQPIHTVLAEYDDVLVKQAIQRELNRKGQVFVVNDRVRDIYHLAERIQRLVPEAVVAVSHGQMPERELEEVMMRFAEGEIDVLVATTIIENGLDIPNANTIIINRADHFGLAQLYQLRGRVGRSTRRGHCYLLYEKHKVLSYDARRRLEAILESSEELGAGFRIAMRDLEIRGAGDILGARQSGHIDSIGFDLYTRLLAQAINEARRKKERFEKAMADCKATQSLEGGEMELQSDKAAPLSPAPASSHPPTTVAADLPFDLEDPLQPPVQLDLPLDARIPAHYVEEEALRLQLYRRIAGLTRPEALDEMRRELIDRFGVDPETGSVPEEVDNLFFQVRIKTLAARAGVTRIGRDMDNLVLYSDALENMDHRALEWRLRLALGRIAEEDERFVPEEAARVGRRAIYLPIDEAGQWRQALLRTLEIMAVG</sequence>
<keyword evidence="6" id="KW-0347">Helicase</keyword>
<evidence type="ECO:0000256" key="14">
    <source>
        <dbReference type="SAM" id="MobiDB-lite"/>
    </source>
</evidence>
<dbReference type="InterPro" id="IPR005118">
    <property type="entry name" value="TRCF_C"/>
</dbReference>
<dbReference type="GO" id="GO:0003678">
    <property type="term" value="F:DNA helicase activity"/>
    <property type="evidence" value="ECO:0007669"/>
    <property type="project" value="TreeGrafter"/>
</dbReference>
<dbReference type="GO" id="GO:0003684">
    <property type="term" value="F:damaged DNA binding"/>
    <property type="evidence" value="ECO:0007669"/>
    <property type="project" value="InterPro"/>
</dbReference>
<gene>
    <name evidence="13 17" type="primary">mfd</name>
    <name evidence="17" type="ORF">ENQ20_12785</name>
</gene>
<dbReference type="InterPro" id="IPR014001">
    <property type="entry name" value="Helicase_ATP-bd"/>
</dbReference>
<evidence type="ECO:0000256" key="6">
    <source>
        <dbReference type="ARBA" id="ARBA00022806"/>
    </source>
</evidence>
<evidence type="ECO:0000256" key="11">
    <source>
        <dbReference type="ARBA" id="ARBA00061399"/>
    </source>
</evidence>
<feature type="domain" description="Helicase ATP-binding" evidence="15">
    <location>
        <begin position="671"/>
        <end position="832"/>
    </location>
</feature>
<dbReference type="PROSITE" id="PS51192">
    <property type="entry name" value="HELICASE_ATP_BIND_1"/>
    <property type="match status" value="1"/>
</dbReference>
<dbReference type="SUPFAM" id="SSF143517">
    <property type="entry name" value="TRCF domain-like"/>
    <property type="match status" value="1"/>
</dbReference>
<dbReference type="Gene3D" id="3.90.1150.50">
    <property type="entry name" value="Transcription-repair-coupling factor, D7 domain"/>
    <property type="match status" value="1"/>
</dbReference>
<comment type="similarity">
    <text evidence="10 13">In the N-terminal section; belongs to the UvrB family.</text>
</comment>
<dbReference type="Gene3D" id="2.40.10.170">
    <property type="match status" value="1"/>
</dbReference>
<keyword evidence="3 13" id="KW-0547">Nucleotide-binding</keyword>
<dbReference type="Pfam" id="PF00270">
    <property type="entry name" value="DEAD"/>
    <property type="match status" value="1"/>
</dbReference>
<evidence type="ECO:0000256" key="9">
    <source>
        <dbReference type="ARBA" id="ARBA00023204"/>
    </source>
</evidence>
<dbReference type="GO" id="GO:0005737">
    <property type="term" value="C:cytoplasm"/>
    <property type="evidence" value="ECO:0007669"/>
    <property type="project" value="UniProtKB-SubCell"/>
</dbReference>
<evidence type="ECO:0000259" key="16">
    <source>
        <dbReference type="PROSITE" id="PS51194"/>
    </source>
</evidence>
<keyword evidence="5 13" id="KW-0378">Hydrolase</keyword>
<evidence type="ECO:0000256" key="13">
    <source>
        <dbReference type="HAMAP-Rule" id="MF_00969"/>
    </source>
</evidence>
<evidence type="ECO:0000256" key="7">
    <source>
        <dbReference type="ARBA" id="ARBA00022840"/>
    </source>
</evidence>
<dbReference type="Pfam" id="PF03461">
    <property type="entry name" value="TRCF"/>
    <property type="match status" value="1"/>
</dbReference>
<comment type="caution">
    <text evidence="17">The sequence shown here is derived from an EMBL/GenBank/DDBJ whole genome shotgun (WGS) entry which is preliminary data.</text>
</comment>
<dbReference type="SMART" id="SM00982">
    <property type="entry name" value="TRCF"/>
    <property type="match status" value="1"/>
</dbReference>
<dbReference type="GO" id="GO:0006355">
    <property type="term" value="P:regulation of DNA-templated transcription"/>
    <property type="evidence" value="ECO:0007669"/>
    <property type="project" value="UniProtKB-UniRule"/>
</dbReference>
<reference evidence="17" key="1">
    <citation type="journal article" date="2020" name="mSystems">
        <title>Genome- and Community-Level Interaction Insights into Carbon Utilization and Element Cycling Functions of Hydrothermarchaeota in Hydrothermal Sediment.</title>
        <authorList>
            <person name="Zhou Z."/>
            <person name="Liu Y."/>
            <person name="Xu W."/>
            <person name="Pan J."/>
            <person name="Luo Z.H."/>
            <person name="Li M."/>
        </authorList>
    </citation>
    <scope>NUCLEOTIDE SEQUENCE [LARGE SCALE GENOMIC DNA]</scope>
    <source>
        <strain evidence="17">SpSt-289</strain>
    </source>
</reference>
<evidence type="ECO:0000256" key="4">
    <source>
        <dbReference type="ARBA" id="ARBA00022763"/>
    </source>
</evidence>
<dbReference type="NCBIfam" id="TIGR00580">
    <property type="entry name" value="mfd"/>
    <property type="match status" value="1"/>
</dbReference>
<dbReference type="Gene3D" id="3.40.50.11180">
    <property type="match status" value="1"/>
</dbReference>
<dbReference type="CDD" id="cd17991">
    <property type="entry name" value="DEXHc_TRCF"/>
    <property type="match status" value="1"/>
</dbReference>
<dbReference type="FunFam" id="3.40.50.300:FF:000546">
    <property type="entry name" value="Transcription-repair-coupling factor"/>
    <property type="match status" value="1"/>
</dbReference>
<feature type="compositionally biased region" description="Low complexity" evidence="14">
    <location>
        <begin position="1075"/>
        <end position="1093"/>
    </location>
</feature>
<evidence type="ECO:0000256" key="3">
    <source>
        <dbReference type="ARBA" id="ARBA00022741"/>
    </source>
</evidence>
<dbReference type="Pfam" id="PF00271">
    <property type="entry name" value="Helicase_C"/>
    <property type="match status" value="1"/>
</dbReference>
<name>A0A7C1JBN6_9CHLR</name>
<dbReference type="HAMAP" id="MF_00969">
    <property type="entry name" value="TRCF"/>
    <property type="match status" value="1"/>
</dbReference>
<dbReference type="Pfam" id="PF02559">
    <property type="entry name" value="CarD_TRCF_RID"/>
    <property type="match status" value="1"/>
</dbReference>
<dbReference type="SUPFAM" id="SSF141259">
    <property type="entry name" value="CarD-like"/>
    <property type="match status" value="1"/>
</dbReference>
<dbReference type="Gene3D" id="3.30.2060.10">
    <property type="entry name" value="Penicillin-binding protein 1b domain"/>
    <property type="match status" value="1"/>
</dbReference>
<dbReference type="GO" id="GO:0005524">
    <property type="term" value="F:ATP binding"/>
    <property type="evidence" value="ECO:0007669"/>
    <property type="project" value="UniProtKB-UniRule"/>
</dbReference>
<keyword evidence="9 13" id="KW-0234">DNA repair</keyword>
<dbReference type="SMART" id="SM00490">
    <property type="entry name" value="HELICc"/>
    <property type="match status" value="1"/>
</dbReference>
<comment type="similarity">
    <text evidence="11 13">In the C-terminal section; belongs to the helicase family. RecG subfamily.</text>
</comment>
<protein>
    <recommendedName>
        <fullName evidence="12 13">Transcription-repair-coupling factor</fullName>
        <shortName evidence="13">TRCF</shortName>
        <ecNumber evidence="13">3.6.4.-</ecNumber>
    </recommendedName>
</protein>
<dbReference type="PROSITE" id="PS51194">
    <property type="entry name" value="HELICASE_CTER"/>
    <property type="match status" value="1"/>
</dbReference>
<dbReference type="AlphaFoldDB" id="A0A7C1JBN6"/>
<dbReference type="Gene3D" id="3.40.50.300">
    <property type="entry name" value="P-loop containing nucleotide triphosphate hydrolases"/>
    <property type="match status" value="2"/>
</dbReference>
<keyword evidence="8 13" id="KW-0238">DNA-binding</keyword>
<organism evidence="17">
    <name type="scientific">Caldilinea aerophila</name>
    <dbReference type="NCBI Taxonomy" id="133453"/>
    <lineage>
        <taxon>Bacteria</taxon>
        <taxon>Bacillati</taxon>
        <taxon>Chloroflexota</taxon>
        <taxon>Caldilineae</taxon>
        <taxon>Caldilineales</taxon>
        <taxon>Caldilineaceae</taxon>
        <taxon>Caldilinea</taxon>
    </lineage>
</organism>
<comment type="subcellular location">
    <subcellularLocation>
        <location evidence="1 13">Cytoplasm</location>
    </subcellularLocation>
</comment>
<accession>A0A7C1JBN6</accession>
<evidence type="ECO:0000259" key="15">
    <source>
        <dbReference type="PROSITE" id="PS51192"/>
    </source>
</evidence>
<evidence type="ECO:0000256" key="1">
    <source>
        <dbReference type="ARBA" id="ARBA00004496"/>
    </source>
</evidence>
<keyword evidence="4 13" id="KW-0227">DNA damage</keyword>